<dbReference type="InterPro" id="IPR050148">
    <property type="entry name" value="Terpene_synthase-like"/>
</dbReference>
<proteinExistence type="evidence at transcript level"/>
<evidence type="ECO:0000259" key="4">
    <source>
        <dbReference type="Pfam" id="PF01397"/>
    </source>
</evidence>
<dbReference type="InterPro" id="IPR008930">
    <property type="entry name" value="Terpenoid_cyclase/PrenylTrfase"/>
</dbReference>
<dbReference type="InterPro" id="IPR036965">
    <property type="entry name" value="Terpene_synth_N_sf"/>
</dbReference>
<dbReference type="GO" id="GO:0000287">
    <property type="term" value="F:magnesium ion binding"/>
    <property type="evidence" value="ECO:0007669"/>
    <property type="project" value="InterPro"/>
</dbReference>
<dbReference type="EMBL" id="OR232578">
    <property type="protein sequence ID" value="WNI01970.1"/>
    <property type="molecule type" value="mRNA"/>
</dbReference>
<feature type="region of interest" description="Disordered" evidence="3">
    <location>
        <begin position="1"/>
        <end position="23"/>
    </location>
</feature>
<dbReference type="AlphaFoldDB" id="A0AA95ZAN0"/>
<dbReference type="GO" id="GO:0010333">
    <property type="term" value="F:terpene synthase activity"/>
    <property type="evidence" value="ECO:0007669"/>
    <property type="project" value="InterPro"/>
</dbReference>
<dbReference type="SUPFAM" id="SSF48239">
    <property type="entry name" value="Terpenoid cyclases/Protein prenyltransferases"/>
    <property type="match status" value="1"/>
</dbReference>
<protein>
    <submittedName>
        <fullName evidence="6">Terpene synthase</fullName>
    </submittedName>
</protein>
<dbReference type="InterPro" id="IPR001906">
    <property type="entry name" value="Terpene_synth_N"/>
</dbReference>
<feature type="domain" description="Terpene synthase N-terminal" evidence="4">
    <location>
        <begin position="31"/>
        <end position="111"/>
    </location>
</feature>
<keyword evidence="2" id="KW-0460">Magnesium</keyword>
<evidence type="ECO:0000313" key="6">
    <source>
        <dbReference type="EMBL" id="WNI01970.1"/>
    </source>
</evidence>
<dbReference type="InterPro" id="IPR005630">
    <property type="entry name" value="Terpene_synthase_metal-bd"/>
</dbReference>
<accession>A0AA95ZAN0</accession>
<organism evidence="6">
    <name type="scientific">Psidium guajava</name>
    <name type="common">Guava</name>
    <name type="synonym">Psidium pyriferum</name>
    <dbReference type="NCBI Taxonomy" id="120290"/>
    <lineage>
        <taxon>Eukaryota</taxon>
        <taxon>Viridiplantae</taxon>
        <taxon>Streptophyta</taxon>
        <taxon>Embryophyta</taxon>
        <taxon>Tracheophyta</taxon>
        <taxon>Spermatophyta</taxon>
        <taxon>Magnoliopsida</taxon>
        <taxon>eudicotyledons</taxon>
        <taxon>Gunneridae</taxon>
        <taxon>Pentapetalae</taxon>
        <taxon>rosids</taxon>
        <taxon>malvids</taxon>
        <taxon>Myrtales</taxon>
        <taxon>Myrtaceae</taxon>
        <taxon>Myrtoideae</taxon>
        <taxon>Myrteae</taxon>
        <taxon>Pimenta group</taxon>
        <taxon>Psidium</taxon>
    </lineage>
</organism>
<reference evidence="6" key="1">
    <citation type="submission" date="2023-06" db="EMBL/GenBank/DDBJ databases">
        <title>Comparative genome-wide analysis of two guava cultivars revels plasticity of sesquiterpene biosynthesis.</title>
        <authorList>
            <person name="Canal D."/>
            <person name="dos Santos P.H.D."/>
            <person name="Carpinetti-Oliveira P.A."/>
            <person name="Silva M.A."/>
            <person name="Fernandes M."/>
            <person name="Brustolini O.J.B."/>
            <person name="Ferreira A."/>
            <person name="Ferreira M.F.S."/>
        </authorList>
    </citation>
    <scope>NUCLEOTIDE SEQUENCE</scope>
    <source>
        <strain evidence="6">Pg55462</strain>
    </source>
</reference>
<sequence>MSQVSVIPTSSPSKGTGHTTERQSQKFKFLGRVEGQIEELKGEVRKMLAGIVDKPLQKLHLIDQIQRLGIEYHFEHEIDEGLEQIHKSYSRLYREDFKVDDLHMVALIFRLSTTTRLLRFIGWWKDIDVPRKFPFARDRIVELFFWALGIYFEPEFAVAREILTKVISLTSISMISTTLRPLEELTLLTEAI</sequence>
<dbReference type="Pfam" id="PF01397">
    <property type="entry name" value="Terpene_synth"/>
    <property type="match status" value="1"/>
</dbReference>
<dbReference type="InterPro" id="IPR008949">
    <property type="entry name" value="Isoprenoid_synthase_dom_sf"/>
</dbReference>
<evidence type="ECO:0000256" key="2">
    <source>
        <dbReference type="ARBA" id="ARBA00022842"/>
    </source>
</evidence>
<name>A0AA95ZAN0_PSIGU</name>
<keyword evidence="1" id="KW-0479">Metal-binding</keyword>
<dbReference type="Pfam" id="PF03936">
    <property type="entry name" value="Terpene_synth_C"/>
    <property type="match status" value="1"/>
</dbReference>
<feature type="domain" description="Terpene synthase metal-binding" evidence="5">
    <location>
        <begin position="125"/>
        <end position="192"/>
    </location>
</feature>
<feature type="compositionally biased region" description="Polar residues" evidence="3">
    <location>
        <begin position="1"/>
        <end position="18"/>
    </location>
</feature>
<evidence type="ECO:0000256" key="3">
    <source>
        <dbReference type="SAM" id="MobiDB-lite"/>
    </source>
</evidence>
<dbReference type="Gene3D" id="1.10.600.10">
    <property type="entry name" value="Farnesyl Diphosphate Synthase"/>
    <property type="match status" value="1"/>
</dbReference>
<dbReference type="Gene3D" id="1.50.10.130">
    <property type="entry name" value="Terpene synthase, N-terminal domain"/>
    <property type="match status" value="1"/>
</dbReference>
<dbReference type="SUPFAM" id="SSF48576">
    <property type="entry name" value="Terpenoid synthases"/>
    <property type="match status" value="1"/>
</dbReference>
<dbReference type="PANTHER" id="PTHR31225:SF241">
    <property type="entry name" value="TERPENE SYNTHASE FAMILY, METAL-BINDING DOMAIN PROTEIN"/>
    <property type="match status" value="1"/>
</dbReference>
<evidence type="ECO:0000259" key="5">
    <source>
        <dbReference type="Pfam" id="PF03936"/>
    </source>
</evidence>
<dbReference type="GO" id="GO:0016114">
    <property type="term" value="P:terpenoid biosynthetic process"/>
    <property type="evidence" value="ECO:0007669"/>
    <property type="project" value="InterPro"/>
</dbReference>
<evidence type="ECO:0000256" key="1">
    <source>
        <dbReference type="ARBA" id="ARBA00022723"/>
    </source>
</evidence>
<dbReference type="PANTHER" id="PTHR31225">
    <property type="entry name" value="OS04G0344100 PROTEIN-RELATED"/>
    <property type="match status" value="1"/>
</dbReference>